<accession>A0A839UXL7</accession>
<dbReference type="Gene3D" id="3.30.70.1440">
    <property type="entry name" value="Multidrug efflux transporter AcrB pore domain"/>
    <property type="match status" value="1"/>
</dbReference>
<feature type="transmembrane region" description="Helical" evidence="8">
    <location>
        <begin position="911"/>
        <end position="936"/>
    </location>
</feature>
<evidence type="ECO:0000256" key="1">
    <source>
        <dbReference type="ARBA" id="ARBA00004651"/>
    </source>
</evidence>
<feature type="transmembrane region" description="Helical" evidence="8">
    <location>
        <begin position="360"/>
        <end position="380"/>
    </location>
</feature>
<dbReference type="Proteomes" id="UP000557688">
    <property type="component" value="Unassembled WGS sequence"/>
</dbReference>
<dbReference type="InterPro" id="IPR027463">
    <property type="entry name" value="AcrB_DN_DC_subdom"/>
</dbReference>
<keyword evidence="5 8" id="KW-0812">Transmembrane</keyword>
<dbReference type="PANTHER" id="PTHR32063">
    <property type="match status" value="1"/>
</dbReference>
<evidence type="ECO:0000313" key="10">
    <source>
        <dbReference type="Proteomes" id="UP000557688"/>
    </source>
</evidence>
<dbReference type="Gene3D" id="1.20.1640.10">
    <property type="entry name" value="Multidrug efflux transporter AcrB transmembrane domain"/>
    <property type="match status" value="2"/>
</dbReference>
<evidence type="ECO:0000256" key="7">
    <source>
        <dbReference type="ARBA" id="ARBA00023136"/>
    </source>
</evidence>
<dbReference type="AlphaFoldDB" id="A0A839UXL7"/>
<feature type="transmembrane region" description="Helical" evidence="8">
    <location>
        <begin position="12"/>
        <end position="31"/>
    </location>
</feature>
<dbReference type="PANTHER" id="PTHR32063:SF17">
    <property type="entry name" value="CATION EFFLUX SYSTEM PROTEIN"/>
    <property type="match status" value="1"/>
</dbReference>
<keyword evidence="3" id="KW-0813">Transport</keyword>
<dbReference type="Pfam" id="PF00873">
    <property type="entry name" value="ACR_tran"/>
    <property type="match status" value="1"/>
</dbReference>
<feature type="transmembrane region" description="Helical" evidence="8">
    <location>
        <begin position="885"/>
        <end position="905"/>
    </location>
</feature>
<dbReference type="RefSeq" id="WP_183274843.1">
    <property type="nucleotide sequence ID" value="NZ_JACHXV010000003.1"/>
</dbReference>
<feature type="transmembrane region" description="Helical" evidence="8">
    <location>
        <begin position="425"/>
        <end position="448"/>
    </location>
</feature>
<gene>
    <name evidence="9" type="ORF">FHR90_000931</name>
</gene>
<dbReference type="SUPFAM" id="SSF82693">
    <property type="entry name" value="Multidrug efflux transporter AcrB pore domain, PN1, PN2, PC1 and PC2 subdomains"/>
    <property type="match status" value="3"/>
</dbReference>
<keyword evidence="10" id="KW-1185">Reference proteome</keyword>
<comment type="caution">
    <text evidence="9">The sequence shown here is derived from an EMBL/GenBank/DDBJ whole genome shotgun (WGS) entry which is preliminary data.</text>
</comment>
<comment type="subcellular location">
    <subcellularLocation>
        <location evidence="1">Cell membrane</location>
        <topology evidence="1">Multi-pass membrane protein</topology>
    </subcellularLocation>
</comment>
<organism evidence="9 10">
    <name type="scientific">Endobacter medicaginis</name>
    <dbReference type="NCBI Taxonomy" id="1181271"/>
    <lineage>
        <taxon>Bacteria</taxon>
        <taxon>Pseudomonadati</taxon>
        <taxon>Pseudomonadota</taxon>
        <taxon>Alphaproteobacteria</taxon>
        <taxon>Acetobacterales</taxon>
        <taxon>Acetobacteraceae</taxon>
        <taxon>Endobacter</taxon>
    </lineage>
</organism>
<evidence type="ECO:0000256" key="6">
    <source>
        <dbReference type="ARBA" id="ARBA00022989"/>
    </source>
</evidence>
<feature type="transmembrane region" description="Helical" evidence="8">
    <location>
        <begin position="520"/>
        <end position="542"/>
    </location>
</feature>
<dbReference type="Gene3D" id="3.30.70.1430">
    <property type="entry name" value="Multidrug efflux transporter AcrB pore domain"/>
    <property type="match status" value="2"/>
</dbReference>
<evidence type="ECO:0000313" key="9">
    <source>
        <dbReference type="EMBL" id="MBB3173113.1"/>
    </source>
</evidence>
<evidence type="ECO:0000256" key="5">
    <source>
        <dbReference type="ARBA" id="ARBA00022692"/>
    </source>
</evidence>
<keyword evidence="6 8" id="KW-1133">Transmembrane helix</keyword>
<keyword evidence="7 8" id="KW-0472">Membrane</keyword>
<proteinExistence type="inferred from homology"/>
<feature type="transmembrane region" description="Helical" evidence="8">
    <location>
        <begin position="957"/>
        <end position="976"/>
    </location>
</feature>
<evidence type="ECO:0000256" key="3">
    <source>
        <dbReference type="ARBA" id="ARBA00022448"/>
    </source>
</evidence>
<dbReference type="SUPFAM" id="SSF82866">
    <property type="entry name" value="Multidrug efflux transporter AcrB transmembrane domain"/>
    <property type="match status" value="2"/>
</dbReference>
<comment type="similarity">
    <text evidence="2">Belongs to the resistance-nodulation-cell division (RND) (TC 2.A.6) family.</text>
</comment>
<dbReference type="Gene3D" id="3.30.2090.10">
    <property type="entry name" value="Multidrug efflux transporter AcrB TolC docking domain, DN and DC subdomains"/>
    <property type="match status" value="2"/>
</dbReference>
<feature type="transmembrane region" description="Helical" evidence="8">
    <location>
        <begin position="334"/>
        <end position="353"/>
    </location>
</feature>
<keyword evidence="4" id="KW-1003">Cell membrane</keyword>
<dbReference type="Gene3D" id="3.30.70.1320">
    <property type="entry name" value="Multidrug efflux transporter AcrB pore domain like"/>
    <property type="match status" value="1"/>
</dbReference>
<dbReference type="GO" id="GO:0005886">
    <property type="term" value="C:plasma membrane"/>
    <property type="evidence" value="ECO:0007669"/>
    <property type="project" value="UniProtKB-SubCell"/>
</dbReference>
<dbReference type="InterPro" id="IPR004763">
    <property type="entry name" value="CusA-like"/>
</dbReference>
<dbReference type="InterPro" id="IPR001036">
    <property type="entry name" value="Acrflvin-R"/>
</dbReference>
<protein>
    <submittedName>
        <fullName evidence="9">Cobalt-zinc-cadmium resistance protein CzcA</fullName>
    </submittedName>
</protein>
<dbReference type="SUPFAM" id="SSF82714">
    <property type="entry name" value="Multidrug efflux transporter AcrB TolC docking domain, DN and DC subdomains"/>
    <property type="match status" value="2"/>
</dbReference>
<dbReference type="EMBL" id="JACHXV010000003">
    <property type="protein sequence ID" value="MBB3173113.1"/>
    <property type="molecule type" value="Genomic_DNA"/>
</dbReference>
<evidence type="ECO:0000256" key="2">
    <source>
        <dbReference type="ARBA" id="ARBA00010942"/>
    </source>
</evidence>
<dbReference type="GO" id="GO:0008324">
    <property type="term" value="F:monoatomic cation transmembrane transporter activity"/>
    <property type="evidence" value="ECO:0007669"/>
    <property type="project" value="InterPro"/>
</dbReference>
<reference evidence="9 10" key="1">
    <citation type="submission" date="2020-08" db="EMBL/GenBank/DDBJ databases">
        <title>Genomic Encyclopedia of Type Strains, Phase III (KMG-III): the genomes of soil and plant-associated and newly described type strains.</title>
        <authorList>
            <person name="Whitman W."/>
        </authorList>
    </citation>
    <scope>NUCLEOTIDE SEQUENCE [LARGE SCALE GENOMIC DNA]</scope>
    <source>
        <strain evidence="9 10">CECT 8088</strain>
    </source>
</reference>
<name>A0A839UXL7_9PROT</name>
<dbReference type="GO" id="GO:0042910">
    <property type="term" value="F:xenobiotic transmembrane transporter activity"/>
    <property type="evidence" value="ECO:0007669"/>
    <property type="project" value="TreeGrafter"/>
</dbReference>
<feature type="transmembrane region" description="Helical" evidence="8">
    <location>
        <begin position="988"/>
        <end position="1014"/>
    </location>
</feature>
<dbReference type="NCBIfam" id="TIGR00914">
    <property type="entry name" value="2A0601"/>
    <property type="match status" value="1"/>
</dbReference>
<feature type="transmembrane region" description="Helical" evidence="8">
    <location>
        <begin position="460"/>
        <end position="491"/>
    </location>
</feature>
<dbReference type="PRINTS" id="PR00702">
    <property type="entry name" value="ACRIFLAVINRP"/>
</dbReference>
<evidence type="ECO:0000256" key="4">
    <source>
        <dbReference type="ARBA" id="ARBA00022475"/>
    </source>
</evidence>
<feature type="transmembrane region" description="Helical" evidence="8">
    <location>
        <begin position="859"/>
        <end position="878"/>
    </location>
</feature>
<evidence type="ECO:0000256" key="8">
    <source>
        <dbReference type="SAM" id="Phobius"/>
    </source>
</evidence>
<sequence length="1031" mass="110979">MIDRLLEVCIRRRGLVAVLAVLLLVFGWYSWKTLRLEAYPELGGVEVTVTTQVPGLAAEVIEQEITTPLERQLSGTPNLTSMRSSSTFGLSLIKVMFSDGTDFYFARQRVLERIAAANLPSQYQPSLDPMTGPSGEVYRYTLQSDRQNLMQLSEIQRWVVVPALEAVHGIANVDTFGGFTKEFRLDLDPAKLQSYGLALNDVTAAINANTADAGGSRLTRGEQDYVIRGQGLVHDLDDMGRITVATRNGVGITVADLGTLSYSHQEREGILGRNNNPDTVEGVVQALRGENASAVLVGVHHEVDVLNDKLGKQGVRIVPYIDRDQLVQSTVSKVAHTVAEGIVLVFIVLIAFLGSPRSALVVAVTIPMALVAVFGLMNLFGMPANLFSLGAIDFGVIVDGAIVVTESLLRRREEHPEAELSEDDVRVSAAAVARPIFFATLIIMTAYAPLLSFEHAEARLFAPMALTVCFALAGALVCTLLLVPGLGYWAFRRPSRPFHNPVLEALESGYHRALAGLLRVPMLAVGASLAVLVCVVGLGMTIGREFLPDLDEGALWLQVQMPSGISLDKASDMAADLRRAIRSFPEVSFVVTQVGRSDDGTDPWTPSHIEAPVGLTPYSTWPDGETKAQFVARLAAKLHNLPGYDIGISQPIADNLNDETGGAHSPLAILVYGNDFHQLRDIAGQIVDVLHQTKGTSEASIFQEPPIPQLVIRVDRAAAARYGINVADIMTLINTGIGGAPLTQVYVGDRQYNVTVRFNAKARATAQSIGALTLNAPNGAPVKLAQLANISFATGESTISHQNGQRDLIVRADLRGRDLASYLDEIQHSIEAKVHYDHDNYRIAYAGQFENQRRAQARLTIVMGIIMVVMLGLLFVGLGNFRHALLTLGIVPLATLGGLVALHVTGETLNVATAVGFIALFGVAVQNGIIMVSHLNAMRAEGLSLREAVLRGAADRFRPVLMTATVASLGMLPAALAHGVGTDVQRGLATVVVGGLAVATLLTLFILPALYFLLERGVERRQMRRRPAGAA</sequence>
<feature type="transmembrane region" description="Helical" evidence="8">
    <location>
        <begin position="386"/>
        <end position="404"/>
    </location>
</feature>